<gene>
    <name evidence="2" type="ORF">CEXT_52331</name>
</gene>
<reference evidence="2 3" key="1">
    <citation type="submission" date="2021-06" db="EMBL/GenBank/DDBJ databases">
        <title>Caerostris extrusa draft genome.</title>
        <authorList>
            <person name="Kono N."/>
            <person name="Arakawa K."/>
        </authorList>
    </citation>
    <scope>NUCLEOTIDE SEQUENCE [LARGE SCALE GENOMIC DNA]</scope>
</reference>
<organism evidence="2 3">
    <name type="scientific">Caerostris extrusa</name>
    <name type="common">Bark spider</name>
    <name type="synonym">Caerostris bankana</name>
    <dbReference type="NCBI Taxonomy" id="172846"/>
    <lineage>
        <taxon>Eukaryota</taxon>
        <taxon>Metazoa</taxon>
        <taxon>Ecdysozoa</taxon>
        <taxon>Arthropoda</taxon>
        <taxon>Chelicerata</taxon>
        <taxon>Arachnida</taxon>
        <taxon>Araneae</taxon>
        <taxon>Araneomorphae</taxon>
        <taxon>Entelegynae</taxon>
        <taxon>Araneoidea</taxon>
        <taxon>Araneidae</taxon>
        <taxon>Caerostris</taxon>
    </lineage>
</organism>
<accession>A0AAV4RNJ5</accession>
<keyword evidence="3" id="KW-1185">Reference proteome</keyword>
<dbReference type="EMBL" id="BPLR01008285">
    <property type="protein sequence ID" value="GIY23518.1"/>
    <property type="molecule type" value="Genomic_DNA"/>
</dbReference>
<sequence>MFIRNEFVKVLIDDYDAFENQKQNQFCKRRPSLFTQTLREKPQETPPPPSNDLILPKRCHKKGPAH</sequence>
<name>A0AAV4RNJ5_CAEEX</name>
<feature type="compositionally biased region" description="Basic residues" evidence="1">
    <location>
        <begin position="57"/>
        <end position="66"/>
    </location>
</feature>
<dbReference type="Proteomes" id="UP001054945">
    <property type="component" value="Unassembled WGS sequence"/>
</dbReference>
<comment type="caution">
    <text evidence="2">The sequence shown here is derived from an EMBL/GenBank/DDBJ whole genome shotgun (WGS) entry which is preliminary data.</text>
</comment>
<feature type="region of interest" description="Disordered" evidence="1">
    <location>
        <begin position="38"/>
        <end position="66"/>
    </location>
</feature>
<protein>
    <submittedName>
        <fullName evidence="2">Uncharacterized protein</fullName>
    </submittedName>
</protein>
<dbReference type="AlphaFoldDB" id="A0AAV4RNJ5"/>
<evidence type="ECO:0000313" key="3">
    <source>
        <dbReference type="Proteomes" id="UP001054945"/>
    </source>
</evidence>
<evidence type="ECO:0000256" key="1">
    <source>
        <dbReference type="SAM" id="MobiDB-lite"/>
    </source>
</evidence>
<proteinExistence type="predicted"/>
<evidence type="ECO:0000313" key="2">
    <source>
        <dbReference type="EMBL" id="GIY23518.1"/>
    </source>
</evidence>